<evidence type="ECO:0000313" key="3">
    <source>
        <dbReference type="Proteomes" id="UP000243797"/>
    </source>
</evidence>
<dbReference type="SUPFAM" id="SSF54695">
    <property type="entry name" value="POZ domain"/>
    <property type="match status" value="1"/>
</dbReference>
<dbReference type="PROSITE" id="PS50097">
    <property type="entry name" value="BTB"/>
    <property type="match status" value="1"/>
</dbReference>
<dbReference type="EMBL" id="NKHZ01000029">
    <property type="protein sequence ID" value="PNS19909.1"/>
    <property type="molecule type" value="Genomic_DNA"/>
</dbReference>
<protein>
    <recommendedName>
        <fullName evidence="1">BTB domain-containing protein</fullName>
    </recommendedName>
</protein>
<dbReference type="PANTHER" id="PTHR47843:SF2">
    <property type="entry name" value="BTB DOMAIN-CONTAINING PROTEIN"/>
    <property type="match status" value="1"/>
</dbReference>
<evidence type="ECO:0000313" key="2">
    <source>
        <dbReference type="EMBL" id="PNS19909.1"/>
    </source>
</evidence>
<dbReference type="InterPro" id="IPR011333">
    <property type="entry name" value="SKP1/BTB/POZ_sf"/>
</dbReference>
<dbReference type="STRING" id="2082308.A0A2K1QY24"/>
<evidence type="ECO:0000259" key="1">
    <source>
        <dbReference type="PROSITE" id="PS50097"/>
    </source>
</evidence>
<dbReference type="Gene3D" id="3.30.710.10">
    <property type="entry name" value="Potassium Channel Kv1.1, Chain A"/>
    <property type="match status" value="1"/>
</dbReference>
<dbReference type="InterPro" id="IPR000210">
    <property type="entry name" value="BTB/POZ_dom"/>
</dbReference>
<reference evidence="2 3" key="1">
    <citation type="submission" date="2017-06" db="EMBL/GenBank/DDBJ databases">
        <title>Draft genome sequence of a variant of Elsinoe murrayae.</title>
        <authorList>
            <person name="Cheng Q."/>
        </authorList>
    </citation>
    <scope>NUCLEOTIDE SEQUENCE [LARGE SCALE GENOMIC DNA]</scope>
    <source>
        <strain evidence="2 3">CQ-2017a</strain>
    </source>
</reference>
<dbReference type="InParanoid" id="A0A2K1QY24"/>
<gene>
    <name evidence="2" type="ORF">CAC42_7876</name>
</gene>
<keyword evidence="3" id="KW-1185">Reference proteome</keyword>
<comment type="caution">
    <text evidence="2">The sequence shown here is derived from an EMBL/GenBank/DDBJ whole genome shotgun (WGS) entry which is preliminary data.</text>
</comment>
<accession>A0A2K1QY24</accession>
<dbReference type="Proteomes" id="UP000243797">
    <property type="component" value="Unassembled WGS sequence"/>
</dbReference>
<dbReference type="OrthoDB" id="1022638at2759"/>
<feature type="domain" description="BTB" evidence="1">
    <location>
        <begin position="26"/>
        <end position="98"/>
    </location>
</feature>
<organism evidence="2 3">
    <name type="scientific">Sphaceloma murrayae</name>
    <dbReference type="NCBI Taxonomy" id="2082308"/>
    <lineage>
        <taxon>Eukaryota</taxon>
        <taxon>Fungi</taxon>
        <taxon>Dikarya</taxon>
        <taxon>Ascomycota</taxon>
        <taxon>Pezizomycotina</taxon>
        <taxon>Dothideomycetes</taxon>
        <taxon>Dothideomycetidae</taxon>
        <taxon>Myriangiales</taxon>
        <taxon>Elsinoaceae</taxon>
        <taxon>Sphaceloma</taxon>
    </lineage>
</organism>
<proteinExistence type="predicted"/>
<dbReference type="PANTHER" id="PTHR47843">
    <property type="entry name" value="BTB DOMAIN-CONTAINING PROTEIN-RELATED"/>
    <property type="match status" value="1"/>
</dbReference>
<sequence length="255" mass="28282">MEQAIKSAHRVTKRITNTPCPDFTGEVVIVKVGQAATPVVVHEALLLKSSEHMRAVLSYRWMAAPASNVKTATLIDSEVETFNACVRYIYSGYIYTCPPKPQASDLADMTNPPVHRGGEHMEWRTLINLYLLGEYLIDTGFVNAVVDAMIDKWRADRLYPVGYVAQVYNATAKGSPLRKLLVDCHVHLGLGKEIKHGGVDANEGTLEFMIDVNEEWASAGAASWEKDAAEPWDNDPCRYHVHDQKVPKTACQTGI</sequence>
<dbReference type="AlphaFoldDB" id="A0A2K1QY24"/>
<name>A0A2K1QY24_9PEZI</name>